<proteinExistence type="predicted"/>
<accession>A0ABP8VZ12</accession>
<sequence>MFHVKQWLETQVCLESRLLLTPLRLLMPLQLRRQEPLGLTLLLWPSLASARPVAPRTPLRPRLWPML</sequence>
<comment type="caution">
    <text evidence="1">The sequence shown here is derived from an EMBL/GenBank/DDBJ whole genome shotgun (WGS) entry which is preliminary data.</text>
</comment>
<dbReference type="EMBL" id="BAABLM010000003">
    <property type="protein sequence ID" value="GAA4676210.1"/>
    <property type="molecule type" value="Genomic_DNA"/>
</dbReference>
<organism evidence="1 2">
    <name type="scientific">Frondihabitans cladoniiphilus</name>
    <dbReference type="NCBI Taxonomy" id="715785"/>
    <lineage>
        <taxon>Bacteria</taxon>
        <taxon>Bacillati</taxon>
        <taxon>Actinomycetota</taxon>
        <taxon>Actinomycetes</taxon>
        <taxon>Micrococcales</taxon>
        <taxon>Microbacteriaceae</taxon>
        <taxon>Frondihabitans</taxon>
    </lineage>
</organism>
<name>A0ABP8VZ12_9MICO</name>
<gene>
    <name evidence="1" type="ORF">GCM10025780_21010</name>
</gene>
<protein>
    <submittedName>
        <fullName evidence="1">Uncharacterized protein</fullName>
    </submittedName>
</protein>
<reference evidence="2" key="1">
    <citation type="journal article" date="2019" name="Int. J. Syst. Evol. Microbiol.">
        <title>The Global Catalogue of Microorganisms (GCM) 10K type strain sequencing project: providing services to taxonomists for standard genome sequencing and annotation.</title>
        <authorList>
            <consortium name="The Broad Institute Genomics Platform"/>
            <consortium name="The Broad Institute Genome Sequencing Center for Infectious Disease"/>
            <person name="Wu L."/>
            <person name="Ma J."/>
        </authorList>
    </citation>
    <scope>NUCLEOTIDE SEQUENCE [LARGE SCALE GENOMIC DNA]</scope>
    <source>
        <strain evidence="2">JCM 18956</strain>
    </source>
</reference>
<keyword evidence="2" id="KW-1185">Reference proteome</keyword>
<dbReference type="Proteomes" id="UP001501295">
    <property type="component" value="Unassembled WGS sequence"/>
</dbReference>
<evidence type="ECO:0000313" key="1">
    <source>
        <dbReference type="EMBL" id="GAA4676210.1"/>
    </source>
</evidence>
<evidence type="ECO:0000313" key="2">
    <source>
        <dbReference type="Proteomes" id="UP001501295"/>
    </source>
</evidence>